<evidence type="ECO:0000259" key="8">
    <source>
        <dbReference type="PROSITE" id="PS50928"/>
    </source>
</evidence>
<name>A0A4R6J7W9_9ACTN</name>
<evidence type="ECO:0000256" key="4">
    <source>
        <dbReference type="ARBA" id="ARBA00022692"/>
    </source>
</evidence>
<evidence type="ECO:0000256" key="5">
    <source>
        <dbReference type="ARBA" id="ARBA00022989"/>
    </source>
</evidence>
<dbReference type="InterPro" id="IPR000515">
    <property type="entry name" value="MetI-like"/>
</dbReference>
<dbReference type="InterPro" id="IPR035906">
    <property type="entry name" value="MetI-like_sf"/>
</dbReference>
<evidence type="ECO:0000256" key="1">
    <source>
        <dbReference type="ARBA" id="ARBA00004651"/>
    </source>
</evidence>
<comment type="caution">
    <text evidence="9">The sequence shown here is derived from an EMBL/GenBank/DDBJ whole genome shotgun (WGS) entry which is preliminary data.</text>
</comment>
<dbReference type="GO" id="GO:0005886">
    <property type="term" value="C:plasma membrane"/>
    <property type="evidence" value="ECO:0007669"/>
    <property type="project" value="UniProtKB-SubCell"/>
</dbReference>
<feature type="transmembrane region" description="Helical" evidence="7">
    <location>
        <begin position="141"/>
        <end position="167"/>
    </location>
</feature>
<feature type="transmembrane region" description="Helical" evidence="7">
    <location>
        <begin position="179"/>
        <end position="198"/>
    </location>
</feature>
<comment type="subcellular location">
    <subcellularLocation>
        <location evidence="1 7">Cell membrane</location>
        <topology evidence="1 7">Multi-pass membrane protein</topology>
    </subcellularLocation>
</comment>
<dbReference type="Gene3D" id="1.10.3720.10">
    <property type="entry name" value="MetI-like"/>
    <property type="match status" value="1"/>
</dbReference>
<dbReference type="PANTHER" id="PTHR43163">
    <property type="entry name" value="DIPEPTIDE TRANSPORT SYSTEM PERMEASE PROTEIN DPPB-RELATED"/>
    <property type="match status" value="1"/>
</dbReference>
<feature type="transmembrane region" description="Helical" evidence="7">
    <location>
        <begin position="12"/>
        <end position="30"/>
    </location>
</feature>
<dbReference type="InterPro" id="IPR045621">
    <property type="entry name" value="BPD_transp_1_N"/>
</dbReference>
<dbReference type="CDD" id="cd06261">
    <property type="entry name" value="TM_PBP2"/>
    <property type="match status" value="1"/>
</dbReference>
<feature type="domain" description="ABC transmembrane type-1" evidence="8">
    <location>
        <begin position="101"/>
        <end position="302"/>
    </location>
</feature>
<dbReference type="RefSeq" id="WP_133877632.1">
    <property type="nucleotide sequence ID" value="NZ_BOMD01000080.1"/>
</dbReference>
<keyword evidence="4 7" id="KW-0812">Transmembrane</keyword>
<keyword evidence="2 7" id="KW-0813">Transport</keyword>
<dbReference type="Pfam" id="PF00528">
    <property type="entry name" value="BPD_transp_1"/>
    <property type="match status" value="1"/>
</dbReference>
<dbReference type="OrthoDB" id="9809425at2"/>
<keyword evidence="3" id="KW-1003">Cell membrane</keyword>
<dbReference type="Pfam" id="PF19300">
    <property type="entry name" value="BPD_transp_1_N"/>
    <property type="match status" value="1"/>
</dbReference>
<proteinExistence type="inferred from homology"/>
<gene>
    <name evidence="9" type="ORF">C8E87_6968</name>
</gene>
<reference evidence="9 10" key="1">
    <citation type="submission" date="2019-03" db="EMBL/GenBank/DDBJ databases">
        <title>Sequencing the genomes of 1000 actinobacteria strains.</title>
        <authorList>
            <person name="Klenk H.-P."/>
        </authorList>
    </citation>
    <scope>NUCLEOTIDE SEQUENCE [LARGE SCALE GENOMIC DNA]</scope>
    <source>
        <strain evidence="9 10">DSM 43805</strain>
    </source>
</reference>
<dbReference type="AlphaFoldDB" id="A0A4R6J7W9"/>
<dbReference type="GO" id="GO:0055085">
    <property type="term" value="P:transmembrane transport"/>
    <property type="evidence" value="ECO:0007669"/>
    <property type="project" value="InterPro"/>
</dbReference>
<evidence type="ECO:0000256" key="6">
    <source>
        <dbReference type="ARBA" id="ARBA00023136"/>
    </source>
</evidence>
<evidence type="ECO:0000256" key="2">
    <source>
        <dbReference type="ARBA" id="ARBA00022448"/>
    </source>
</evidence>
<dbReference type="EMBL" id="SNWR01000002">
    <property type="protein sequence ID" value="TDO31542.1"/>
    <property type="molecule type" value="Genomic_DNA"/>
</dbReference>
<dbReference type="PROSITE" id="PS50928">
    <property type="entry name" value="ABC_TM1"/>
    <property type="match status" value="1"/>
</dbReference>
<dbReference type="PANTHER" id="PTHR43163:SF6">
    <property type="entry name" value="DIPEPTIDE TRANSPORT SYSTEM PERMEASE PROTEIN DPPB-RELATED"/>
    <property type="match status" value="1"/>
</dbReference>
<feature type="transmembrane region" description="Helical" evidence="7">
    <location>
        <begin position="105"/>
        <end position="129"/>
    </location>
</feature>
<keyword evidence="5 7" id="KW-1133">Transmembrane helix</keyword>
<protein>
    <submittedName>
        <fullName evidence="9">Peptide/nickel transport system permease protein</fullName>
    </submittedName>
</protein>
<accession>A0A4R6J7W9</accession>
<sequence length="316" mass="33144">MTRYVLGRVATALGALWAVYTVTFVVLYLLPGDPVTMLLAAGDVPAENLSAEHLAGLKSQYGLDQPIHDQYAHHLWRLAHLDLGESFSRNVPVSELLADRLGPTLALGSLAILLAVVGGGAFAFLAVAARSGRVRDLLRRLPAAAVSLPPFFVGLLLIQVFAFRLGWFPAIGSDGGRTLILPALMMALPAAAMLAQVLTRSLDSTLAEPYVVTARAKGLSRTAVVTRHGLRNAAPAAVNLSGLLLGATVAEAVVAETLFSRDGLGRLAHEAVLDQDIPVVQAVVLVAGAAVALINLVVDLIHPLLDPRVVAARRAG</sequence>
<organism evidence="9 10">
    <name type="scientific">Paractinoplanes brasiliensis</name>
    <dbReference type="NCBI Taxonomy" id="52695"/>
    <lineage>
        <taxon>Bacteria</taxon>
        <taxon>Bacillati</taxon>
        <taxon>Actinomycetota</taxon>
        <taxon>Actinomycetes</taxon>
        <taxon>Micromonosporales</taxon>
        <taxon>Micromonosporaceae</taxon>
        <taxon>Paractinoplanes</taxon>
    </lineage>
</organism>
<evidence type="ECO:0000313" key="9">
    <source>
        <dbReference type="EMBL" id="TDO31542.1"/>
    </source>
</evidence>
<keyword evidence="6 7" id="KW-0472">Membrane</keyword>
<dbReference type="Proteomes" id="UP000294901">
    <property type="component" value="Unassembled WGS sequence"/>
</dbReference>
<feature type="transmembrane region" description="Helical" evidence="7">
    <location>
        <begin position="279"/>
        <end position="298"/>
    </location>
</feature>
<evidence type="ECO:0000313" key="10">
    <source>
        <dbReference type="Proteomes" id="UP000294901"/>
    </source>
</evidence>
<evidence type="ECO:0000256" key="3">
    <source>
        <dbReference type="ARBA" id="ARBA00022475"/>
    </source>
</evidence>
<evidence type="ECO:0000256" key="7">
    <source>
        <dbReference type="RuleBase" id="RU363032"/>
    </source>
</evidence>
<dbReference type="SUPFAM" id="SSF161098">
    <property type="entry name" value="MetI-like"/>
    <property type="match status" value="1"/>
</dbReference>
<comment type="similarity">
    <text evidence="7">Belongs to the binding-protein-dependent transport system permease family.</text>
</comment>
<feature type="transmembrane region" description="Helical" evidence="7">
    <location>
        <begin position="237"/>
        <end position="259"/>
    </location>
</feature>
<keyword evidence="10" id="KW-1185">Reference proteome</keyword>